<feature type="region of interest" description="Disordered" evidence="5">
    <location>
        <begin position="22"/>
        <end position="49"/>
    </location>
</feature>
<keyword evidence="4" id="KW-0663">Pyridoxal phosphate</keyword>
<dbReference type="PANTHER" id="PTHR48097:SF9">
    <property type="entry name" value="L-THREONINE ALDOLASE"/>
    <property type="match status" value="1"/>
</dbReference>
<evidence type="ECO:0000256" key="3">
    <source>
        <dbReference type="ARBA" id="ARBA00011881"/>
    </source>
</evidence>
<evidence type="ECO:0000313" key="7">
    <source>
        <dbReference type="EMBL" id="GGX38904.1"/>
    </source>
</evidence>
<comment type="caution">
    <text evidence="7">The sequence shown here is derived from an EMBL/GenBank/DDBJ whole genome shotgun (WGS) entry which is preliminary data.</text>
</comment>
<dbReference type="GO" id="GO:0006567">
    <property type="term" value="P:L-threonine catabolic process"/>
    <property type="evidence" value="ECO:0007669"/>
    <property type="project" value="TreeGrafter"/>
</dbReference>
<dbReference type="GO" id="GO:0006545">
    <property type="term" value="P:glycine biosynthetic process"/>
    <property type="evidence" value="ECO:0007669"/>
    <property type="project" value="TreeGrafter"/>
</dbReference>
<evidence type="ECO:0000256" key="1">
    <source>
        <dbReference type="ARBA" id="ARBA00001933"/>
    </source>
</evidence>
<comment type="similarity">
    <text evidence="2">Belongs to the threonine aldolase family.</text>
</comment>
<comment type="cofactor">
    <cofactor evidence="1">
        <name>pyridoxal 5'-phosphate</name>
        <dbReference type="ChEBI" id="CHEBI:597326"/>
    </cofactor>
</comment>
<dbReference type="PANTHER" id="PTHR48097">
    <property type="entry name" value="L-THREONINE ALDOLASE-RELATED"/>
    <property type="match status" value="1"/>
</dbReference>
<reference evidence="7" key="2">
    <citation type="submission" date="2020-09" db="EMBL/GenBank/DDBJ databases">
        <authorList>
            <person name="Sun Q."/>
            <person name="Kim S."/>
        </authorList>
    </citation>
    <scope>NUCLEOTIDE SEQUENCE</scope>
    <source>
        <strain evidence="7">KCTC 22169</strain>
    </source>
</reference>
<feature type="compositionally biased region" description="Polar residues" evidence="5">
    <location>
        <begin position="39"/>
        <end position="48"/>
    </location>
</feature>
<dbReference type="Gene3D" id="3.90.1150.10">
    <property type="entry name" value="Aspartate Aminotransferase, domain 1"/>
    <property type="match status" value="1"/>
</dbReference>
<comment type="subunit">
    <text evidence="3">Homotetramer.</text>
</comment>
<dbReference type="EMBL" id="BMXR01000001">
    <property type="protein sequence ID" value="GGX38904.1"/>
    <property type="molecule type" value="Genomic_DNA"/>
</dbReference>
<dbReference type="GO" id="GO:0008732">
    <property type="term" value="F:L-allo-threonine aldolase activity"/>
    <property type="evidence" value="ECO:0007669"/>
    <property type="project" value="TreeGrafter"/>
</dbReference>
<feature type="compositionally biased region" description="Basic and acidic residues" evidence="5">
    <location>
        <begin position="23"/>
        <end position="32"/>
    </location>
</feature>
<evidence type="ECO:0000313" key="8">
    <source>
        <dbReference type="Proteomes" id="UP000626148"/>
    </source>
</evidence>
<evidence type="ECO:0000256" key="2">
    <source>
        <dbReference type="ARBA" id="ARBA00006966"/>
    </source>
</evidence>
<gene>
    <name evidence="7" type="ORF">GCM10007392_01450</name>
</gene>
<proteinExistence type="inferred from homology"/>
<dbReference type="Proteomes" id="UP000626148">
    <property type="component" value="Unassembled WGS sequence"/>
</dbReference>
<reference evidence="7" key="1">
    <citation type="journal article" date="2014" name="Int. J. Syst. Evol. Microbiol.">
        <title>Complete genome sequence of Corynebacterium casei LMG S-19264T (=DSM 44701T), isolated from a smear-ripened cheese.</title>
        <authorList>
            <consortium name="US DOE Joint Genome Institute (JGI-PGF)"/>
            <person name="Walter F."/>
            <person name="Albersmeier A."/>
            <person name="Kalinowski J."/>
            <person name="Ruckert C."/>
        </authorList>
    </citation>
    <scope>NUCLEOTIDE SEQUENCE</scope>
    <source>
        <strain evidence="7">KCTC 22169</strain>
    </source>
</reference>
<feature type="domain" description="Aromatic amino acid beta-eliminating lyase/threonine aldolase" evidence="6">
    <location>
        <begin position="46"/>
        <end position="294"/>
    </location>
</feature>
<keyword evidence="8" id="KW-1185">Reference proteome</keyword>
<evidence type="ECO:0000256" key="5">
    <source>
        <dbReference type="SAM" id="MobiDB-lite"/>
    </source>
</evidence>
<dbReference type="InterPro" id="IPR001597">
    <property type="entry name" value="ArAA_b-elim_lyase/Thr_aldolase"/>
</dbReference>
<dbReference type="InterPro" id="IPR015422">
    <property type="entry name" value="PyrdxlP-dep_Trfase_small"/>
</dbReference>
<dbReference type="RefSeq" id="WP_189606580.1">
    <property type="nucleotide sequence ID" value="NZ_BMXR01000001.1"/>
</dbReference>
<organism evidence="7 8">
    <name type="scientific">Saccharospirillum salsuginis</name>
    <dbReference type="NCBI Taxonomy" id="418750"/>
    <lineage>
        <taxon>Bacteria</taxon>
        <taxon>Pseudomonadati</taxon>
        <taxon>Pseudomonadota</taxon>
        <taxon>Gammaproteobacteria</taxon>
        <taxon>Oceanospirillales</taxon>
        <taxon>Saccharospirillaceae</taxon>
        <taxon>Saccharospirillum</taxon>
    </lineage>
</organism>
<name>A0A918JYW2_9GAMM</name>
<dbReference type="Gene3D" id="3.40.640.10">
    <property type="entry name" value="Type I PLP-dependent aspartate aminotransferase-like (Major domain)"/>
    <property type="match status" value="1"/>
</dbReference>
<protein>
    <recommendedName>
        <fullName evidence="6">Aromatic amino acid beta-eliminating lyase/threonine aldolase domain-containing protein</fullName>
    </recommendedName>
</protein>
<dbReference type="AlphaFoldDB" id="A0A918JYW2"/>
<dbReference type="GO" id="GO:0005829">
    <property type="term" value="C:cytosol"/>
    <property type="evidence" value="ECO:0007669"/>
    <property type="project" value="TreeGrafter"/>
</dbReference>
<dbReference type="InterPro" id="IPR015424">
    <property type="entry name" value="PyrdxlP-dep_Trfase"/>
</dbReference>
<accession>A0A918JYW2</accession>
<sequence>MSSSSLDTYREVSNRCAYRVNRHRPESVKESLQRLADSTDPNESTDNYGTGALIEQFERDVATMLGKEAAVFMPSGTQAQPIALRIWADRAGRDYVALPPTSHVTLYEHNSYQVLYGLKGVTMGAPHTVPQLTDLRNAARDPLAAILLELPMREIGGQLPKWDDLVEQSQWARSRGIKLHMDGARLWQCPAAYDKSLDEIAGLFDSVYVSFYKDLGGIAGAVLAGDRDFIDSARVWQRRAGGTLYALYPYVIAARAGLDRHRPAMPERHEQARWLARELNRIPGLSTWPREPHTAMFRLRFECQPDQWLDRAADWMRTHDVSIIPPPYQVDEGVIFSEISLGDAFGMLSREQWSHWIERFSEDLASSAS</sequence>
<dbReference type="Pfam" id="PF01212">
    <property type="entry name" value="Beta_elim_lyase"/>
    <property type="match status" value="1"/>
</dbReference>
<evidence type="ECO:0000256" key="4">
    <source>
        <dbReference type="ARBA" id="ARBA00022898"/>
    </source>
</evidence>
<dbReference type="SUPFAM" id="SSF53383">
    <property type="entry name" value="PLP-dependent transferases"/>
    <property type="match status" value="1"/>
</dbReference>
<dbReference type="InterPro" id="IPR015421">
    <property type="entry name" value="PyrdxlP-dep_Trfase_major"/>
</dbReference>
<evidence type="ECO:0000259" key="6">
    <source>
        <dbReference type="Pfam" id="PF01212"/>
    </source>
</evidence>